<reference evidence="2" key="1">
    <citation type="journal article" date="2019" name="Int. J. Syst. Evol. Microbiol.">
        <title>The Global Catalogue of Microorganisms (GCM) 10K type strain sequencing project: providing services to taxonomists for standard genome sequencing and annotation.</title>
        <authorList>
            <consortium name="The Broad Institute Genomics Platform"/>
            <consortium name="The Broad Institute Genome Sequencing Center for Infectious Disease"/>
            <person name="Wu L."/>
            <person name="Ma J."/>
        </authorList>
    </citation>
    <scope>NUCLEOTIDE SEQUENCE [LARGE SCALE GENOMIC DNA]</scope>
    <source>
        <strain evidence="2">JCM 9373</strain>
    </source>
</reference>
<organism evidence="1 2">
    <name type="scientific">Planomonospora alba</name>
    <dbReference type="NCBI Taxonomy" id="161354"/>
    <lineage>
        <taxon>Bacteria</taxon>
        <taxon>Bacillati</taxon>
        <taxon>Actinomycetota</taxon>
        <taxon>Actinomycetes</taxon>
        <taxon>Streptosporangiales</taxon>
        <taxon>Streptosporangiaceae</taxon>
        <taxon>Planomonospora</taxon>
    </lineage>
</organism>
<name>A0ABP6MQ06_9ACTN</name>
<evidence type="ECO:0000313" key="1">
    <source>
        <dbReference type="EMBL" id="GAA3122021.1"/>
    </source>
</evidence>
<keyword evidence="2" id="KW-1185">Reference proteome</keyword>
<protein>
    <submittedName>
        <fullName evidence="1">Uncharacterized protein</fullName>
    </submittedName>
</protein>
<gene>
    <name evidence="1" type="ORF">GCM10010466_11190</name>
</gene>
<dbReference type="Proteomes" id="UP001500320">
    <property type="component" value="Unassembled WGS sequence"/>
</dbReference>
<comment type="caution">
    <text evidence="1">The sequence shown here is derived from an EMBL/GenBank/DDBJ whole genome shotgun (WGS) entry which is preliminary data.</text>
</comment>
<sequence>MPALRQPGVPVIVVDSPNVARRPDRVRSRGVLADSHLASPRMINHCLDHLLSACLYVMRPFLEGASKYSPRGSALAADPFRFRDRGGWMITGARPGARRRLAP</sequence>
<accession>A0ABP6MQ06</accession>
<proteinExistence type="predicted"/>
<evidence type="ECO:0000313" key="2">
    <source>
        <dbReference type="Proteomes" id="UP001500320"/>
    </source>
</evidence>
<dbReference type="EMBL" id="BAAAUT010000006">
    <property type="protein sequence ID" value="GAA3122021.1"/>
    <property type="molecule type" value="Genomic_DNA"/>
</dbReference>